<dbReference type="SUPFAM" id="SSF52540">
    <property type="entry name" value="P-loop containing nucleoside triphosphate hydrolases"/>
    <property type="match status" value="1"/>
</dbReference>
<evidence type="ECO:0000259" key="4">
    <source>
        <dbReference type="SMART" id="SM00382"/>
    </source>
</evidence>
<evidence type="ECO:0000313" key="5">
    <source>
        <dbReference type="EMBL" id="RKH55305.1"/>
    </source>
</evidence>
<dbReference type="SMART" id="SM00382">
    <property type="entry name" value="AAA"/>
    <property type="match status" value="1"/>
</dbReference>
<dbReference type="InterPro" id="IPR003593">
    <property type="entry name" value="AAA+_ATPase"/>
</dbReference>
<name>A0A3A8PNQ7_9BACT</name>
<dbReference type="InterPro" id="IPR027417">
    <property type="entry name" value="P-loop_NTPase"/>
</dbReference>
<comment type="similarity">
    <text evidence="1">Belongs to the AAA ATPase family.</text>
</comment>
<keyword evidence="6" id="KW-1185">Reference proteome</keyword>
<dbReference type="InterPro" id="IPR050221">
    <property type="entry name" value="26S_Proteasome_ATPase"/>
</dbReference>
<accession>A0A3A8PNQ7</accession>
<sequence length="293" mass="32398">MVMAELHLLEKKHPDDTAQVHFDALIGIDAHKEMLVDGLILLLSHKRLEAWSHRHHPKGLRLLETLHGVSPLVLLSGEVGCGKTALATTVGTPLAKELKEKVLVLETPSNIRGTGMVGELSARVTDAFIQARAKVGKGVGLLIIDEADDLGLSRSESQAHHEDRAGLNVLIKQIDLLSREKTRMAVLMITNRARAMDPALLRRATLTLEFRRPGSAERLLLFERLLEGVRYHAKDVELLVTRSERPVLFSYSDLMQRVARTALLDSLRKDKALGPESLLVALDAIEPSPLMET</sequence>
<comment type="caution">
    <text evidence="5">The sequence shown here is derived from an EMBL/GenBank/DDBJ whole genome shotgun (WGS) entry which is preliminary data.</text>
</comment>
<dbReference type="PANTHER" id="PTHR23073">
    <property type="entry name" value="26S PROTEASOME REGULATORY SUBUNIT"/>
    <property type="match status" value="1"/>
</dbReference>
<dbReference type="GO" id="GO:0016887">
    <property type="term" value="F:ATP hydrolysis activity"/>
    <property type="evidence" value="ECO:0007669"/>
    <property type="project" value="InterPro"/>
</dbReference>
<evidence type="ECO:0000256" key="1">
    <source>
        <dbReference type="ARBA" id="ARBA00006914"/>
    </source>
</evidence>
<dbReference type="GO" id="GO:0005524">
    <property type="term" value="F:ATP binding"/>
    <property type="evidence" value="ECO:0007669"/>
    <property type="project" value="UniProtKB-KW"/>
</dbReference>
<feature type="domain" description="AAA+ ATPase" evidence="4">
    <location>
        <begin position="69"/>
        <end position="214"/>
    </location>
</feature>
<evidence type="ECO:0000313" key="6">
    <source>
        <dbReference type="Proteomes" id="UP000272888"/>
    </source>
</evidence>
<keyword evidence="3" id="KW-0067">ATP-binding</keyword>
<dbReference type="EMBL" id="RAWB01000259">
    <property type="protein sequence ID" value="RKH55305.1"/>
    <property type="molecule type" value="Genomic_DNA"/>
</dbReference>
<dbReference type="Pfam" id="PF00004">
    <property type="entry name" value="AAA"/>
    <property type="match status" value="1"/>
</dbReference>
<gene>
    <name evidence="5" type="ORF">D7V93_23250</name>
</gene>
<evidence type="ECO:0000256" key="2">
    <source>
        <dbReference type="ARBA" id="ARBA00022741"/>
    </source>
</evidence>
<organism evidence="5 6">
    <name type="scientific">Corallococcus llansteffanensis</name>
    <dbReference type="NCBI Taxonomy" id="2316731"/>
    <lineage>
        <taxon>Bacteria</taxon>
        <taxon>Pseudomonadati</taxon>
        <taxon>Myxococcota</taxon>
        <taxon>Myxococcia</taxon>
        <taxon>Myxococcales</taxon>
        <taxon>Cystobacterineae</taxon>
        <taxon>Myxococcaceae</taxon>
        <taxon>Corallococcus</taxon>
    </lineage>
</organism>
<proteinExistence type="inferred from homology"/>
<dbReference type="AlphaFoldDB" id="A0A3A8PNQ7"/>
<dbReference type="InterPro" id="IPR003959">
    <property type="entry name" value="ATPase_AAA_core"/>
</dbReference>
<dbReference type="Proteomes" id="UP000272888">
    <property type="component" value="Unassembled WGS sequence"/>
</dbReference>
<reference evidence="6" key="1">
    <citation type="submission" date="2018-09" db="EMBL/GenBank/DDBJ databases">
        <authorList>
            <person name="Livingstone P.G."/>
            <person name="Whitworth D.E."/>
        </authorList>
    </citation>
    <scope>NUCLEOTIDE SEQUENCE [LARGE SCALE GENOMIC DNA]</scope>
    <source>
        <strain evidence="6">CA051B</strain>
    </source>
</reference>
<dbReference type="CDD" id="cd19481">
    <property type="entry name" value="RecA-like_protease"/>
    <property type="match status" value="1"/>
</dbReference>
<evidence type="ECO:0000256" key="3">
    <source>
        <dbReference type="ARBA" id="ARBA00022840"/>
    </source>
</evidence>
<dbReference type="Gene3D" id="3.40.50.300">
    <property type="entry name" value="P-loop containing nucleotide triphosphate hydrolases"/>
    <property type="match status" value="1"/>
</dbReference>
<keyword evidence="2" id="KW-0547">Nucleotide-binding</keyword>
<protein>
    <submittedName>
        <fullName evidence="5">AAA family ATPase</fullName>
    </submittedName>
</protein>